<keyword evidence="2 6" id="KW-0808">Transferase</keyword>
<evidence type="ECO:0000256" key="5">
    <source>
        <dbReference type="ARBA" id="ARBA00022840"/>
    </source>
</evidence>
<evidence type="ECO:0000256" key="1">
    <source>
        <dbReference type="ARBA" id="ARBA00010688"/>
    </source>
</evidence>
<dbReference type="PANTHER" id="PTHR46566:SF1">
    <property type="entry name" value="1-PHOSPHOFRUCTOKINASE"/>
    <property type="match status" value="1"/>
</dbReference>
<keyword evidence="3" id="KW-0547">Nucleotide-binding</keyword>
<protein>
    <submittedName>
        <fullName evidence="8">1-phosphofructokinase</fullName>
    </submittedName>
</protein>
<dbReference type="InterPro" id="IPR011611">
    <property type="entry name" value="PfkB_dom"/>
</dbReference>
<dbReference type="EMBL" id="CP003772">
    <property type="protein sequence ID" value="AFQ03857.1"/>
    <property type="molecule type" value="Genomic_DNA"/>
</dbReference>
<dbReference type="InterPro" id="IPR002173">
    <property type="entry name" value="Carboh/pur_kinase_PfkB_CS"/>
</dbReference>
<evidence type="ECO:0000259" key="7">
    <source>
        <dbReference type="Pfam" id="PF00294"/>
    </source>
</evidence>
<dbReference type="CDD" id="cd01164">
    <property type="entry name" value="FruK_PfkB_like"/>
    <property type="match status" value="1"/>
</dbReference>
<keyword evidence="5" id="KW-0067">ATP-binding</keyword>
<dbReference type="PIRSF" id="PIRSF000535">
    <property type="entry name" value="1PFK/6PFK/LacC"/>
    <property type="match status" value="1"/>
</dbReference>
<dbReference type="SMR" id="A0ABC7ZI25"/>
<name>A0ABC7ZI25_MYCGT</name>
<organism evidence="8 9">
    <name type="scientific">Mycoplasmoides genitalium M6320</name>
    <dbReference type="NCBI Taxonomy" id="662945"/>
    <lineage>
        <taxon>Bacteria</taxon>
        <taxon>Bacillati</taxon>
        <taxon>Mycoplasmatota</taxon>
        <taxon>Mycoplasmoidales</taxon>
        <taxon>Mycoplasmoidaceae</taxon>
        <taxon>Mycoplasmoides</taxon>
    </lineage>
</organism>
<dbReference type="PROSITE" id="PS00583">
    <property type="entry name" value="PFKB_KINASES_1"/>
    <property type="match status" value="1"/>
</dbReference>
<feature type="domain" description="Carbohydrate kinase PfkB" evidence="7">
    <location>
        <begin position="12"/>
        <end position="290"/>
    </location>
</feature>
<dbReference type="InterPro" id="IPR029056">
    <property type="entry name" value="Ribokinase-like"/>
</dbReference>
<keyword evidence="4" id="KW-0418">Kinase</keyword>
<dbReference type="Pfam" id="PF00294">
    <property type="entry name" value="PfkB"/>
    <property type="match status" value="1"/>
</dbReference>
<dbReference type="PANTHER" id="PTHR46566">
    <property type="entry name" value="1-PHOSPHOFRUCTOKINASE-RELATED"/>
    <property type="match status" value="1"/>
</dbReference>
<comment type="similarity">
    <text evidence="1">Belongs to the carbohydrate kinase PfkB family.</text>
</comment>
<dbReference type="GO" id="GO:0016301">
    <property type="term" value="F:kinase activity"/>
    <property type="evidence" value="ECO:0007669"/>
    <property type="project" value="UniProtKB-KW"/>
</dbReference>
<dbReference type="InterPro" id="IPR017583">
    <property type="entry name" value="Tagatose/fructose_Pkinase"/>
</dbReference>
<dbReference type="KEGG" id="mgx:CM1_00325"/>
<dbReference type="Proteomes" id="UP000005254">
    <property type="component" value="Chromosome"/>
</dbReference>
<proteinExistence type="inferred from homology"/>
<dbReference type="Gene3D" id="3.40.1190.20">
    <property type="match status" value="1"/>
</dbReference>
<dbReference type="SUPFAM" id="SSF53613">
    <property type="entry name" value="Ribokinase-like"/>
    <property type="match status" value="1"/>
</dbReference>
<evidence type="ECO:0000256" key="3">
    <source>
        <dbReference type="ARBA" id="ARBA00022741"/>
    </source>
</evidence>
<evidence type="ECO:0000256" key="6">
    <source>
        <dbReference type="PIRNR" id="PIRNR000535"/>
    </source>
</evidence>
<dbReference type="GeneID" id="99646875"/>
<dbReference type="AlphaFoldDB" id="A0ABC7ZI25"/>
<dbReference type="RefSeq" id="WP_010869313.1">
    <property type="nucleotide sequence ID" value="NC_018497.1"/>
</dbReference>
<accession>A0ABC7ZI25</accession>
<gene>
    <name evidence="8" type="ORF">CM1_00325</name>
</gene>
<evidence type="ECO:0000313" key="8">
    <source>
        <dbReference type="EMBL" id="AFQ03857.1"/>
    </source>
</evidence>
<evidence type="ECO:0000256" key="2">
    <source>
        <dbReference type="ARBA" id="ARBA00022679"/>
    </source>
</evidence>
<reference evidence="8 9" key="1">
    <citation type="journal article" date="2012" name="J. Bacteriol.">
        <title>Draft Genome Sequences of Four Axenic Mycoplasma genitalium Strains Isolated from Denmark, Japan, and Australia.</title>
        <authorList>
            <person name="McGowin C.L."/>
            <person name="Ma L."/>
            <person name="Jensen J.S."/>
            <person name="Mancuso M.M."/>
            <person name="Hamasuna R."/>
            <person name="Adegboye D."/>
            <person name="Martin D.H."/>
        </authorList>
    </citation>
    <scope>NUCLEOTIDE SEQUENCE [LARGE SCALE GENOMIC DNA]</scope>
    <source>
        <strain evidence="8 9">M6320</strain>
    </source>
</reference>
<dbReference type="GO" id="GO:0005524">
    <property type="term" value="F:ATP binding"/>
    <property type="evidence" value="ECO:0007669"/>
    <property type="project" value="UniProtKB-KW"/>
</dbReference>
<evidence type="ECO:0000313" key="9">
    <source>
        <dbReference type="Proteomes" id="UP000005254"/>
    </source>
</evidence>
<evidence type="ECO:0000256" key="4">
    <source>
        <dbReference type="ARBA" id="ARBA00022777"/>
    </source>
</evidence>
<sequence>MTWLQNITKESKIWIVNYACAIDYYVDLNKQKNSVLIPGGKGINVAIVMKSLGFDPTVITFLGQPTKNLFLELVKPYDLNIVSFISETKTRINLKLLKDEKTTEINDLSPLITDANLTELLTFLKANVKNNDLVIINGRFKFEALEKVLNLVFTLTENVVIDVDESKMLTLLNQSKPLVMKPNIDEFQTMINTFFHDQQSLIAAIKKFHYCKLLLLSDGDKGAYLFDQNKLLFVSSITPKQVVSTTGAGDTLLAVFLANLILKVDLKTALIKATNYASATISKLGVVDSKDKISVITPKSYYL</sequence>